<dbReference type="CDD" id="cd00614">
    <property type="entry name" value="CGS_like"/>
    <property type="match status" value="1"/>
</dbReference>
<name>A0ABR8S0F8_9MICO</name>
<dbReference type="InterPro" id="IPR054542">
    <property type="entry name" value="Cys_met_metab_PP"/>
</dbReference>
<dbReference type="PANTHER" id="PTHR43797:SF2">
    <property type="entry name" value="HOMOCYSTEINE_CYSTEINE SYNTHASE"/>
    <property type="match status" value="1"/>
</dbReference>
<dbReference type="InterPro" id="IPR015421">
    <property type="entry name" value="PyrdxlP-dep_Trfase_major"/>
</dbReference>
<keyword evidence="4 5" id="KW-0663">Pyridoxal phosphate</keyword>
<evidence type="ECO:0000256" key="5">
    <source>
        <dbReference type="RuleBase" id="RU362118"/>
    </source>
</evidence>
<reference evidence="6 7" key="1">
    <citation type="submission" date="2020-08" db="EMBL/GenBank/DDBJ databases">
        <title>A Genomic Blueprint of the Chicken Gut Microbiome.</title>
        <authorList>
            <person name="Gilroy R."/>
            <person name="Ravi A."/>
            <person name="Getino M."/>
            <person name="Pursley I."/>
            <person name="Horton D.L."/>
            <person name="Alikhan N.-F."/>
            <person name="Baker D."/>
            <person name="Gharbi K."/>
            <person name="Hall N."/>
            <person name="Watson M."/>
            <person name="Adriaenssens E.M."/>
            <person name="Foster-Nyarko E."/>
            <person name="Jarju S."/>
            <person name="Secka A."/>
            <person name="Antonio M."/>
            <person name="Oren A."/>
            <person name="Chaudhuri R."/>
            <person name="La Ragione R.M."/>
            <person name="Hildebrand F."/>
            <person name="Pallen M.J."/>
        </authorList>
    </citation>
    <scope>NUCLEOTIDE SEQUENCE [LARGE SCALE GENOMIC DNA]</scope>
    <source>
        <strain evidence="6 7">Sa4CUA7</strain>
    </source>
</reference>
<sequence length="435" mass="45772">MPDAPCPSFATTQVQAGYDPATVAHASVPPIYQSNAYAFASLAEARDLFALRREGNVYSRTGNPTAAVLEQRVAALEGGVGAVSVGSGQAAVALSLLTLARQGEHIVAAHQLYGGTIYLLADTFADWGIDVTFVDQDDPEAWRAAVRPTTRAFFAETVANPLAQVLDVRTVADIAHAAGVPLVIDNTVATPYLQRPKQHGADIVVHSATKFIGGHGAALGGLVVDLGTFDFAADPARWPQLNTPLARVPGPALVERFGAKAYLTLLRTKYSQDIGPSLSAFNAFQLLQGLESLDLRMARHSSSAQTVAEALHAHPAVARVHHPGLATSPWHAAASRYLPRGAASVFSFELHPGTDADDDFDRAAAFIDRLRVAHLVANIGDARTLVAHPASMTHSHLSAEQLAAGGISTTTIRLSIGLEDPADIVADLLAALPAR</sequence>
<dbReference type="RefSeq" id="WP_191717950.1">
    <property type="nucleotide sequence ID" value="NZ_JACSQP010000002.1"/>
</dbReference>
<dbReference type="EMBL" id="JACSQP010000002">
    <property type="protein sequence ID" value="MBD7956957.1"/>
    <property type="molecule type" value="Genomic_DNA"/>
</dbReference>
<evidence type="ECO:0000313" key="6">
    <source>
        <dbReference type="EMBL" id="MBD7956957.1"/>
    </source>
</evidence>
<evidence type="ECO:0000313" key="7">
    <source>
        <dbReference type="Proteomes" id="UP000648352"/>
    </source>
</evidence>
<dbReference type="Gene3D" id="3.40.640.10">
    <property type="entry name" value="Type I PLP-dependent aspartate aminotransferase-like (Major domain)"/>
    <property type="match status" value="1"/>
</dbReference>
<organism evidence="6 7">
    <name type="scientific">Microbacterium pullorum</name>
    <dbReference type="NCBI Taxonomy" id="2762236"/>
    <lineage>
        <taxon>Bacteria</taxon>
        <taxon>Bacillati</taxon>
        <taxon>Actinomycetota</taxon>
        <taxon>Actinomycetes</taxon>
        <taxon>Micrococcales</taxon>
        <taxon>Microbacteriaceae</taxon>
        <taxon>Microbacterium</taxon>
    </lineage>
</organism>
<dbReference type="SUPFAM" id="SSF53383">
    <property type="entry name" value="PLP-dependent transferases"/>
    <property type="match status" value="1"/>
</dbReference>
<accession>A0ABR8S0F8</accession>
<evidence type="ECO:0000256" key="2">
    <source>
        <dbReference type="ARBA" id="ARBA00009077"/>
    </source>
</evidence>
<proteinExistence type="inferred from homology"/>
<dbReference type="InterPro" id="IPR015424">
    <property type="entry name" value="PyrdxlP-dep_Trfase"/>
</dbReference>
<dbReference type="PANTHER" id="PTHR43797">
    <property type="entry name" value="HOMOCYSTEINE/CYSTEINE SYNTHASE"/>
    <property type="match status" value="1"/>
</dbReference>
<dbReference type="Pfam" id="PF01053">
    <property type="entry name" value="Cys_Met_Meta_PP"/>
    <property type="match status" value="1"/>
</dbReference>
<dbReference type="NCBIfam" id="TIGR01326">
    <property type="entry name" value="OAH_OAS_sulfhy"/>
    <property type="match status" value="1"/>
</dbReference>
<keyword evidence="3" id="KW-0808">Transferase</keyword>
<protein>
    <submittedName>
        <fullName evidence="6">O-acetylhomoserine aminocarboxypropyltransferase/cysteine synthase</fullName>
    </submittedName>
</protein>
<comment type="similarity">
    <text evidence="2 5">Belongs to the trans-sulfuration enzymes family.</text>
</comment>
<dbReference type="Gene3D" id="3.90.1150.10">
    <property type="entry name" value="Aspartate Aminotransferase, domain 1"/>
    <property type="match status" value="1"/>
</dbReference>
<evidence type="ECO:0000256" key="4">
    <source>
        <dbReference type="ARBA" id="ARBA00022898"/>
    </source>
</evidence>
<comment type="caution">
    <text evidence="6">The sequence shown here is derived from an EMBL/GenBank/DDBJ whole genome shotgun (WGS) entry which is preliminary data.</text>
</comment>
<gene>
    <name evidence="6" type="ORF">H9651_04860</name>
</gene>
<dbReference type="InterPro" id="IPR000277">
    <property type="entry name" value="Cys/Met-Metab_PyrdxlP-dep_enz"/>
</dbReference>
<dbReference type="PROSITE" id="PS00868">
    <property type="entry name" value="CYS_MET_METAB_PP"/>
    <property type="match status" value="1"/>
</dbReference>
<dbReference type="Proteomes" id="UP000648352">
    <property type="component" value="Unassembled WGS sequence"/>
</dbReference>
<evidence type="ECO:0000256" key="3">
    <source>
        <dbReference type="ARBA" id="ARBA00022679"/>
    </source>
</evidence>
<dbReference type="InterPro" id="IPR006235">
    <property type="entry name" value="OAc-hSer/O-AcSer_sulfhydrylase"/>
</dbReference>
<dbReference type="PIRSF" id="PIRSF001434">
    <property type="entry name" value="CGS"/>
    <property type="match status" value="1"/>
</dbReference>
<keyword evidence="7" id="KW-1185">Reference proteome</keyword>
<evidence type="ECO:0000256" key="1">
    <source>
        <dbReference type="ARBA" id="ARBA00001933"/>
    </source>
</evidence>
<dbReference type="InterPro" id="IPR015422">
    <property type="entry name" value="PyrdxlP-dep_Trfase_small"/>
</dbReference>
<comment type="cofactor">
    <cofactor evidence="1 5">
        <name>pyridoxal 5'-phosphate</name>
        <dbReference type="ChEBI" id="CHEBI:597326"/>
    </cofactor>
</comment>